<proteinExistence type="predicted"/>
<protein>
    <submittedName>
        <fullName evidence="2">Uncharacterized protein</fullName>
    </submittedName>
</protein>
<accession>A0A382QJV2</accession>
<dbReference type="AlphaFoldDB" id="A0A382QJV2"/>
<sequence>MLTGSIDHRSNLPTKLGRHGSRDSVFW</sequence>
<feature type="compositionally biased region" description="Basic and acidic residues" evidence="1">
    <location>
        <begin position="1"/>
        <end position="10"/>
    </location>
</feature>
<evidence type="ECO:0000313" key="2">
    <source>
        <dbReference type="EMBL" id="SVC85804.1"/>
    </source>
</evidence>
<reference evidence="2" key="1">
    <citation type="submission" date="2018-05" db="EMBL/GenBank/DDBJ databases">
        <authorList>
            <person name="Lanie J.A."/>
            <person name="Ng W.-L."/>
            <person name="Kazmierczak K.M."/>
            <person name="Andrzejewski T.M."/>
            <person name="Davidsen T.M."/>
            <person name="Wayne K.J."/>
            <person name="Tettelin H."/>
            <person name="Glass J.I."/>
            <person name="Rusch D."/>
            <person name="Podicherti R."/>
            <person name="Tsui H.-C.T."/>
            <person name="Winkler M.E."/>
        </authorList>
    </citation>
    <scope>NUCLEOTIDE SEQUENCE</scope>
</reference>
<evidence type="ECO:0000256" key="1">
    <source>
        <dbReference type="SAM" id="MobiDB-lite"/>
    </source>
</evidence>
<dbReference type="EMBL" id="UINC01115056">
    <property type="protein sequence ID" value="SVC85804.1"/>
    <property type="molecule type" value="Genomic_DNA"/>
</dbReference>
<organism evidence="2">
    <name type="scientific">marine metagenome</name>
    <dbReference type="NCBI Taxonomy" id="408172"/>
    <lineage>
        <taxon>unclassified sequences</taxon>
        <taxon>metagenomes</taxon>
        <taxon>ecological metagenomes</taxon>
    </lineage>
</organism>
<feature type="region of interest" description="Disordered" evidence="1">
    <location>
        <begin position="1"/>
        <end position="27"/>
    </location>
</feature>
<feature type="non-terminal residue" evidence="2">
    <location>
        <position position="27"/>
    </location>
</feature>
<gene>
    <name evidence="2" type="ORF">METZ01_LOCUS338658</name>
</gene>
<name>A0A382QJV2_9ZZZZ</name>